<evidence type="ECO:0000256" key="2">
    <source>
        <dbReference type="ARBA" id="ARBA00023125"/>
    </source>
</evidence>
<proteinExistence type="predicted"/>
<dbReference type="PROSITE" id="PS50949">
    <property type="entry name" value="HTH_GNTR"/>
    <property type="match status" value="1"/>
</dbReference>
<keyword evidence="2" id="KW-0238">DNA-binding</keyword>
<dbReference type="CDD" id="cd07377">
    <property type="entry name" value="WHTH_GntR"/>
    <property type="match status" value="1"/>
</dbReference>
<reference evidence="6" key="1">
    <citation type="submission" date="2022-10" db="EMBL/GenBank/DDBJ databases">
        <title>The complete genomes of actinobacterial strains from the NBC collection.</title>
        <authorList>
            <person name="Joergensen T.S."/>
            <person name="Alvarez Arevalo M."/>
            <person name="Sterndorff E.B."/>
            <person name="Faurdal D."/>
            <person name="Vuksanovic O."/>
            <person name="Mourched A.-S."/>
            <person name="Charusanti P."/>
            <person name="Shaw S."/>
            <person name="Blin K."/>
            <person name="Weber T."/>
        </authorList>
    </citation>
    <scope>NUCLEOTIDE SEQUENCE</scope>
    <source>
        <strain evidence="6">NBC_01401</strain>
    </source>
</reference>
<dbReference type="GO" id="GO:0003677">
    <property type="term" value="F:DNA binding"/>
    <property type="evidence" value="ECO:0007669"/>
    <property type="project" value="UniProtKB-KW"/>
</dbReference>
<evidence type="ECO:0000256" key="3">
    <source>
        <dbReference type="ARBA" id="ARBA00023163"/>
    </source>
</evidence>
<dbReference type="SUPFAM" id="SSF46785">
    <property type="entry name" value="Winged helix' DNA-binding domain"/>
    <property type="match status" value="1"/>
</dbReference>
<organism evidence="6">
    <name type="scientific">Streptomyces sp. NBC_01401</name>
    <dbReference type="NCBI Taxonomy" id="2903854"/>
    <lineage>
        <taxon>Bacteria</taxon>
        <taxon>Bacillati</taxon>
        <taxon>Actinomycetota</taxon>
        <taxon>Actinomycetes</taxon>
        <taxon>Kitasatosporales</taxon>
        <taxon>Streptomycetaceae</taxon>
        <taxon>Streptomyces</taxon>
    </lineage>
</organism>
<protein>
    <submittedName>
        <fullName evidence="6">GntR family transcriptional regulator</fullName>
    </submittedName>
</protein>
<dbReference type="Gene3D" id="1.10.10.10">
    <property type="entry name" value="Winged helix-like DNA-binding domain superfamily/Winged helix DNA-binding domain"/>
    <property type="match status" value="1"/>
</dbReference>
<dbReference type="PANTHER" id="PTHR43537">
    <property type="entry name" value="TRANSCRIPTIONAL REGULATOR, GNTR FAMILY"/>
    <property type="match status" value="1"/>
</dbReference>
<dbReference type="PANTHER" id="PTHR43537:SF24">
    <property type="entry name" value="GLUCONATE OPERON TRANSCRIPTIONAL REPRESSOR"/>
    <property type="match status" value="1"/>
</dbReference>
<feature type="region of interest" description="Disordered" evidence="4">
    <location>
        <begin position="213"/>
        <end position="237"/>
    </location>
</feature>
<dbReference type="InterPro" id="IPR000524">
    <property type="entry name" value="Tscrpt_reg_HTH_GntR"/>
</dbReference>
<name>A0AAU3H0J1_9ACTN</name>
<keyword evidence="1" id="KW-0805">Transcription regulation</keyword>
<dbReference type="SMART" id="SM00345">
    <property type="entry name" value="HTH_GNTR"/>
    <property type="match status" value="1"/>
</dbReference>
<dbReference type="Pfam" id="PF00392">
    <property type="entry name" value="GntR"/>
    <property type="match status" value="1"/>
</dbReference>
<feature type="domain" description="HTH gntR-type" evidence="5">
    <location>
        <begin position="7"/>
        <end position="74"/>
    </location>
</feature>
<dbReference type="EMBL" id="CP109535">
    <property type="protein sequence ID" value="WTY97614.1"/>
    <property type="molecule type" value="Genomic_DNA"/>
</dbReference>
<accession>A0AAU3H0J1</accession>
<keyword evidence="3" id="KW-0804">Transcription</keyword>
<dbReference type="InterPro" id="IPR008920">
    <property type="entry name" value="TF_FadR/GntR_C"/>
</dbReference>
<dbReference type="SUPFAM" id="SSF48008">
    <property type="entry name" value="GntR ligand-binding domain-like"/>
    <property type="match status" value="1"/>
</dbReference>
<evidence type="ECO:0000259" key="5">
    <source>
        <dbReference type="PROSITE" id="PS50949"/>
    </source>
</evidence>
<dbReference type="Pfam" id="PF07729">
    <property type="entry name" value="FCD"/>
    <property type="match status" value="1"/>
</dbReference>
<evidence type="ECO:0000256" key="4">
    <source>
        <dbReference type="SAM" id="MobiDB-lite"/>
    </source>
</evidence>
<dbReference type="InterPro" id="IPR036390">
    <property type="entry name" value="WH_DNA-bd_sf"/>
</dbReference>
<dbReference type="Gene3D" id="1.20.120.530">
    <property type="entry name" value="GntR ligand-binding domain-like"/>
    <property type="match status" value="1"/>
</dbReference>
<dbReference type="AlphaFoldDB" id="A0AAU3H0J1"/>
<evidence type="ECO:0000313" key="6">
    <source>
        <dbReference type="EMBL" id="WTY97614.1"/>
    </source>
</evidence>
<gene>
    <name evidence="6" type="ORF">OG626_23345</name>
</gene>
<dbReference type="InterPro" id="IPR011711">
    <property type="entry name" value="GntR_C"/>
</dbReference>
<evidence type="ECO:0000256" key="1">
    <source>
        <dbReference type="ARBA" id="ARBA00023015"/>
    </source>
</evidence>
<sequence length="237" mass="25409">MSETLQRGLGVQIAEVLRERLLSGRLHPGTRINEVVLARELGTSRGPLREAVRQLVSEGLLVHTPNRGATVFAAEPDDVAALFELRMALEAASARLAAQRRDDKDVAALHAACARARKTIQGGRRLVHRLDLDFHRTLTDTARSPRIAEQLWRVQQQIILLRSPLDVPAAHTAGSLDDHEEIAAAVADGDGERAAALMHLHLDRVRAHMTASAATTSTTTTTTSTVATPVAGTSAGG</sequence>
<dbReference type="InterPro" id="IPR036388">
    <property type="entry name" value="WH-like_DNA-bd_sf"/>
</dbReference>
<dbReference type="GO" id="GO:0003700">
    <property type="term" value="F:DNA-binding transcription factor activity"/>
    <property type="evidence" value="ECO:0007669"/>
    <property type="project" value="InterPro"/>
</dbReference>
<dbReference type="SMART" id="SM00895">
    <property type="entry name" value="FCD"/>
    <property type="match status" value="1"/>
</dbReference>